<evidence type="ECO:0000313" key="2">
    <source>
        <dbReference type="Proteomes" id="UP001154114"/>
    </source>
</evidence>
<protein>
    <submittedName>
        <fullName evidence="1">Uncharacterized protein</fullName>
    </submittedName>
</protein>
<accession>A0A9P0FQP6</accession>
<evidence type="ECO:0000313" key="1">
    <source>
        <dbReference type="EMBL" id="CAH0584581.1"/>
    </source>
</evidence>
<sequence length="83" mass="9410">MGLPTKGDIPKVPAKIPNSLRQLRRELQTFEVFQDGGRAVKWSTKNAITPQPYVVERCGFHWGSSLGFPYNPGRFSGLKIFWC</sequence>
<dbReference type="Proteomes" id="UP001154114">
    <property type="component" value="Chromosome 13"/>
</dbReference>
<dbReference type="EMBL" id="LR824016">
    <property type="protein sequence ID" value="CAH0584581.1"/>
    <property type="molecule type" value="Genomic_DNA"/>
</dbReference>
<reference evidence="1" key="1">
    <citation type="submission" date="2021-12" db="EMBL/GenBank/DDBJ databases">
        <authorList>
            <person name="King R."/>
        </authorList>
    </citation>
    <scope>NUCLEOTIDE SEQUENCE</scope>
</reference>
<name>A0A9P0FQP6_CHRIL</name>
<keyword evidence="2" id="KW-1185">Reference proteome</keyword>
<organism evidence="1 2">
    <name type="scientific">Chrysodeixis includens</name>
    <name type="common">Soybean looper</name>
    <name type="synonym">Pseudoplusia includens</name>
    <dbReference type="NCBI Taxonomy" id="689277"/>
    <lineage>
        <taxon>Eukaryota</taxon>
        <taxon>Metazoa</taxon>
        <taxon>Ecdysozoa</taxon>
        <taxon>Arthropoda</taxon>
        <taxon>Hexapoda</taxon>
        <taxon>Insecta</taxon>
        <taxon>Pterygota</taxon>
        <taxon>Neoptera</taxon>
        <taxon>Endopterygota</taxon>
        <taxon>Lepidoptera</taxon>
        <taxon>Glossata</taxon>
        <taxon>Ditrysia</taxon>
        <taxon>Noctuoidea</taxon>
        <taxon>Noctuidae</taxon>
        <taxon>Plusiinae</taxon>
        <taxon>Chrysodeixis</taxon>
    </lineage>
</organism>
<proteinExistence type="predicted"/>
<gene>
    <name evidence="1" type="ORF">CINC_LOCUS2759</name>
</gene>
<dbReference type="AlphaFoldDB" id="A0A9P0FQP6"/>